<reference evidence="4" key="1">
    <citation type="submission" date="2016-10" db="EMBL/GenBank/DDBJ databases">
        <authorList>
            <person name="Varghese N."/>
            <person name="Submissions S."/>
        </authorList>
    </citation>
    <scope>NUCLEOTIDE SEQUENCE [LARGE SCALE GENOMIC DNA]</scope>
    <source>
        <strain evidence="4">DSM 22376</strain>
    </source>
</reference>
<evidence type="ECO:0000313" key="3">
    <source>
        <dbReference type="EMBL" id="SEA77269.1"/>
    </source>
</evidence>
<feature type="domain" description="DM13" evidence="2">
    <location>
        <begin position="47"/>
        <end position="153"/>
    </location>
</feature>
<keyword evidence="4" id="KW-1185">Reference proteome</keyword>
<dbReference type="Proteomes" id="UP000198951">
    <property type="component" value="Unassembled WGS sequence"/>
</dbReference>
<dbReference type="Pfam" id="PF10517">
    <property type="entry name" value="DM13"/>
    <property type="match status" value="1"/>
</dbReference>
<dbReference type="PROSITE" id="PS51549">
    <property type="entry name" value="DM13"/>
    <property type="match status" value="1"/>
</dbReference>
<dbReference type="AlphaFoldDB" id="A0A1H4DXQ7"/>
<protein>
    <submittedName>
        <fullName evidence="3">Electron transfer DM13</fullName>
    </submittedName>
</protein>
<organism evidence="3 4">
    <name type="scientific">Flavobacterium gillisiae</name>
    <dbReference type="NCBI Taxonomy" id="150146"/>
    <lineage>
        <taxon>Bacteria</taxon>
        <taxon>Pseudomonadati</taxon>
        <taxon>Bacteroidota</taxon>
        <taxon>Flavobacteriia</taxon>
        <taxon>Flavobacteriales</taxon>
        <taxon>Flavobacteriaceae</taxon>
        <taxon>Flavobacterium</taxon>
    </lineage>
</organism>
<evidence type="ECO:0000256" key="1">
    <source>
        <dbReference type="SAM" id="SignalP"/>
    </source>
</evidence>
<keyword evidence="1" id="KW-0732">Signal</keyword>
<accession>A0A1H4DXQ7</accession>
<evidence type="ECO:0000259" key="2">
    <source>
        <dbReference type="PROSITE" id="PS51549"/>
    </source>
</evidence>
<evidence type="ECO:0000313" key="4">
    <source>
        <dbReference type="Proteomes" id="UP000198951"/>
    </source>
</evidence>
<sequence length="153" mass="15827">MKRIFIAIFALALTSLTAVSCSSDTETVTVQVDTAKPVGAFTVTKTGTLTAQNGTPTTGKIEIGTDSQNTTFIHLGSDFKTELGTGTATVYLSKTAAFTASPGTGNPDLKLIGIVAANGEAYYKVNGTIPVGLDYLIIWCGSANIPFGNGQLK</sequence>
<proteinExistence type="predicted"/>
<dbReference type="PROSITE" id="PS51257">
    <property type="entry name" value="PROKAR_LIPOPROTEIN"/>
    <property type="match status" value="1"/>
</dbReference>
<name>A0A1H4DXQ7_9FLAO</name>
<dbReference type="InterPro" id="IPR019545">
    <property type="entry name" value="DM13_domain"/>
</dbReference>
<dbReference type="EMBL" id="FNRD01000008">
    <property type="protein sequence ID" value="SEA77269.1"/>
    <property type="molecule type" value="Genomic_DNA"/>
</dbReference>
<feature type="chain" id="PRO_5011621978" evidence="1">
    <location>
        <begin position="21"/>
        <end position="153"/>
    </location>
</feature>
<dbReference type="STRING" id="150146.SAMN05443667_108170"/>
<feature type="signal peptide" evidence="1">
    <location>
        <begin position="1"/>
        <end position="20"/>
    </location>
</feature>
<dbReference type="RefSeq" id="WP_091090537.1">
    <property type="nucleotide sequence ID" value="NZ_FNRD01000008.1"/>
</dbReference>
<gene>
    <name evidence="3" type="ORF">SAMN05443667_108170</name>
</gene>
<dbReference type="OrthoDB" id="884433at2"/>